<keyword evidence="3" id="KW-1185">Reference proteome</keyword>
<evidence type="ECO:0000313" key="2">
    <source>
        <dbReference type="EMBL" id="QNN56141.1"/>
    </source>
</evidence>
<sequence>MALWSMGGVPAHARDEGFAWPPVMSQLRSGPSESSVPAELPTDVVVEAPDAASPGHTHARWSGVWRGWACPSAQCDVKVAVEKLSSDGATVVYAGASAMQRFAERGEARFLDDALQMKLRNGSTLLLRLREDGDMDMSLWRNAAQLLSFGVLTGKPFPYTRTVERVPTPWSEAGNAQTLEMVVYRPAGQGPFPTMVFNHGSTGAGDRPEWFKLTWSSPEVGRYFTDKGWQVVFPQRRGRGNSDGLYDEGFEPDRSRYSCKAAHALPGLDRAMVDLDAVMAHLHTQADVDMQRLLIGGVSRGGILSVAYAGTHVEQKFLGVLNFAGGWVGERCAEAGDINIASFRRGAAFPRPVLWVYGARDSFYSLEHSRRSFDAFIAAGGKGRFVTVAPPHGVDGHYIHTQPALWEPAVGEYLAGLASP</sequence>
<dbReference type="PANTHER" id="PTHR22946:SF9">
    <property type="entry name" value="POLYKETIDE TRANSFERASE AF380"/>
    <property type="match status" value="1"/>
</dbReference>
<name>A0A7G9RKL6_9BURK</name>
<evidence type="ECO:0008006" key="4">
    <source>
        <dbReference type="Google" id="ProtNLM"/>
    </source>
</evidence>
<dbReference type="EMBL" id="CP060714">
    <property type="protein sequence ID" value="QNN56141.1"/>
    <property type="molecule type" value="Genomic_DNA"/>
</dbReference>
<dbReference type="SUPFAM" id="SSF53474">
    <property type="entry name" value="alpha/beta-Hydrolases"/>
    <property type="match status" value="1"/>
</dbReference>
<evidence type="ECO:0000313" key="3">
    <source>
        <dbReference type="Proteomes" id="UP000515811"/>
    </source>
</evidence>
<accession>A0A7G9RKL6</accession>
<gene>
    <name evidence="2" type="ORF">H9K76_16390</name>
</gene>
<organism evidence="2 3">
    <name type="scientific">Diaphorobacter ruginosibacter</name>
    <dbReference type="NCBI Taxonomy" id="1715720"/>
    <lineage>
        <taxon>Bacteria</taxon>
        <taxon>Pseudomonadati</taxon>
        <taxon>Pseudomonadota</taxon>
        <taxon>Betaproteobacteria</taxon>
        <taxon>Burkholderiales</taxon>
        <taxon>Comamonadaceae</taxon>
        <taxon>Diaphorobacter</taxon>
    </lineage>
</organism>
<dbReference type="PANTHER" id="PTHR22946">
    <property type="entry name" value="DIENELACTONE HYDROLASE DOMAIN-CONTAINING PROTEIN-RELATED"/>
    <property type="match status" value="1"/>
</dbReference>
<dbReference type="RefSeq" id="WP_187596410.1">
    <property type="nucleotide sequence ID" value="NZ_CP060714.1"/>
</dbReference>
<reference evidence="2 3" key="1">
    <citation type="submission" date="2020-08" db="EMBL/GenBank/DDBJ databases">
        <title>Genome sequence of Diaphorobacter ruginosibacter DSM 27467T.</title>
        <authorList>
            <person name="Hyun D.-W."/>
            <person name="Bae J.-W."/>
        </authorList>
    </citation>
    <scope>NUCLEOTIDE SEQUENCE [LARGE SCALE GENOMIC DNA]</scope>
    <source>
        <strain evidence="2 3">DSM 27467</strain>
    </source>
</reference>
<dbReference type="Gene3D" id="3.40.50.1820">
    <property type="entry name" value="alpha/beta hydrolase"/>
    <property type="match status" value="1"/>
</dbReference>
<dbReference type="GO" id="GO:0052689">
    <property type="term" value="F:carboxylic ester hydrolase activity"/>
    <property type="evidence" value="ECO:0007669"/>
    <property type="project" value="UniProtKB-ARBA"/>
</dbReference>
<dbReference type="Proteomes" id="UP000515811">
    <property type="component" value="Chromosome"/>
</dbReference>
<dbReference type="InterPro" id="IPR050261">
    <property type="entry name" value="FrsA_esterase"/>
</dbReference>
<evidence type="ECO:0000256" key="1">
    <source>
        <dbReference type="ARBA" id="ARBA00022801"/>
    </source>
</evidence>
<dbReference type="KEGG" id="drg:H9K76_16390"/>
<protein>
    <recommendedName>
        <fullName evidence="4">Alpha/beta fold hydrolase</fullName>
    </recommendedName>
</protein>
<dbReference type="AlphaFoldDB" id="A0A7G9RKL6"/>
<keyword evidence="1" id="KW-0378">Hydrolase</keyword>
<proteinExistence type="predicted"/>
<dbReference type="InterPro" id="IPR029058">
    <property type="entry name" value="AB_hydrolase_fold"/>
</dbReference>